<sequence>MGKYLTKREFECKDNLFRVLGVEKEDAVGKNFAQLFQLIGKQYRTLSLKCHPDKGGSNEKMIALINAKNNITDYIKLLDLNYHLTTIQIGISSPQEDVQIVEEMERGEEVECSKHYNIVTIFAVLLIYASLIYLTVKFFQNIQLDLKNILFGIGLAGFVTTIIAGSLLQFHLKKAIDELQKEAQERSKALTVDDSSLDLEKELQRNKKYSILCTISRYLMPLSIVTMAASLVIESALNDFKTVDTKLLIGVSLLILSFGLIYLANEIQERKVANLVKEERTEGKLDDINVKNTRMATEYNV</sequence>
<keyword evidence="1" id="KW-0472">Membrane</keyword>
<protein>
    <recommendedName>
        <fullName evidence="4">J domain-containing protein</fullName>
    </recommendedName>
</protein>
<dbReference type="EMBL" id="BNGU01000016">
    <property type="protein sequence ID" value="GHM59494.1"/>
    <property type="molecule type" value="Genomic_DNA"/>
</dbReference>
<dbReference type="Proteomes" id="UP000637906">
    <property type="component" value="Unassembled WGS sequence"/>
</dbReference>
<keyword evidence="1" id="KW-0812">Transmembrane</keyword>
<feature type="transmembrane region" description="Helical" evidence="1">
    <location>
        <begin position="209"/>
        <end position="233"/>
    </location>
</feature>
<feature type="transmembrane region" description="Helical" evidence="1">
    <location>
        <begin position="148"/>
        <end position="168"/>
    </location>
</feature>
<evidence type="ECO:0000313" key="2">
    <source>
        <dbReference type="EMBL" id="GHM59494.1"/>
    </source>
</evidence>
<dbReference type="InterPro" id="IPR036869">
    <property type="entry name" value="J_dom_sf"/>
</dbReference>
<gene>
    <name evidence="2" type="ORF">sL5_04870</name>
</gene>
<keyword evidence="3" id="KW-1185">Reference proteome</keyword>
<evidence type="ECO:0000256" key="1">
    <source>
        <dbReference type="SAM" id="Phobius"/>
    </source>
</evidence>
<accession>A0A8J3MM18</accession>
<name>A0A8J3MM18_9RICK</name>
<organism evidence="2 3">
    <name type="scientific">Candidatus Mesenet longicola</name>
    <dbReference type="NCBI Taxonomy" id="1892558"/>
    <lineage>
        <taxon>Bacteria</taxon>
        <taxon>Pseudomonadati</taxon>
        <taxon>Pseudomonadota</taxon>
        <taxon>Alphaproteobacteria</taxon>
        <taxon>Rickettsiales</taxon>
        <taxon>Anaplasmataceae</taxon>
        <taxon>Candidatus Mesenet</taxon>
    </lineage>
</organism>
<comment type="caution">
    <text evidence="2">The sequence shown here is derived from an EMBL/GenBank/DDBJ whole genome shotgun (WGS) entry which is preliminary data.</text>
</comment>
<feature type="transmembrane region" description="Helical" evidence="1">
    <location>
        <begin position="116"/>
        <end position="136"/>
    </location>
</feature>
<proteinExistence type="predicted"/>
<reference evidence="2 3" key="1">
    <citation type="journal article" date="2021" name="Microb. Ecol.">
        <title>Candidatus Mesenet longicola: Novel Endosymbionts of Brontispa longissima that Induce Cytoplasmic Incompatibility.</title>
        <authorList>
            <person name="Takano S."/>
            <person name="Gotoh Y."/>
            <person name="Hayashi T."/>
        </authorList>
    </citation>
    <scope>NUCLEOTIDE SEQUENCE [LARGE SCALE GENOMIC DNA]</scope>
    <source>
        <strain evidence="2">L5</strain>
    </source>
</reference>
<keyword evidence="1" id="KW-1133">Transmembrane helix</keyword>
<dbReference type="SUPFAM" id="SSF46565">
    <property type="entry name" value="Chaperone J-domain"/>
    <property type="match status" value="1"/>
</dbReference>
<feature type="transmembrane region" description="Helical" evidence="1">
    <location>
        <begin position="245"/>
        <end position="264"/>
    </location>
</feature>
<dbReference type="AlphaFoldDB" id="A0A8J3MM18"/>
<evidence type="ECO:0008006" key="4">
    <source>
        <dbReference type="Google" id="ProtNLM"/>
    </source>
</evidence>
<dbReference type="Gene3D" id="1.10.287.110">
    <property type="entry name" value="DnaJ domain"/>
    <property type="match status" value="1"/>
</dbReference>
<evidence type="ECO:0000313" key="3">
    <source>
        <dbReference type="Proteomes" id="UP000637906"/>
    </source>
</evidence>